<feature type="transmembrane region" description="Helical" evidence="9">
    <location>
        <begin position="376"/>
        <end position="393"/>
    </location>
</feature>
<gene>
    <name evidence="10" type="ORF">KDN34_13540</name>
</gene>
<dbReference type="Pfam" id="PF03222">
    <property type="entry name" value="Trp_Tyr_perm"/>
    <property type="match status" value="1"/>
</dbReference>
<dbReference type="PANTHER" id="PTHR46997:SF2">
    <property type="entry name" value="TYROSINE-SPECIFIC TRANSPORT SYSTEM"/>
    <property type="match status" value="1"/>
</dbReference>
<dbReference type="InterPro" id="IPR018227">
    <property type="entry name" value="Amino_acid_transport_2"/>
</dbReference>
<comment type="subcellular location">
    <subcellularLocation>
        <location evidence="1">Cell inner membrane</location>
        <topology evidence="1">Multi-pass membrane protein</topology>
    </subcellularLocation>
</comment>
<organism evidence="10 11">
    <name type="scientific">Shewanella yunxiaonensis</name>
    <dbReference type="NCBI Taxonomy" id="2829809"/>
    <lineage>
        <taxon>Bacteria</taxon>
        <taxon>Pseudomonadati</taxon>
        <taxon>Pseudomonadota</taxon>
        <taxon>Gammaproteobacteria</taxon>
        <taxon>Alteromonadales</taxon>
        <taxon>Shewanellaceae</taxon>
        <taxon>Shewanella</taxon>
    </lineage>
</organism>
<feature type="transmembrane region" description="Helical" evidence="9">
    <location>
        <begin position="5"/>
        <end position="27"/>
    </location>
</feature>
<evidence type="ECO:0000256" key="5">
    <source>
        <dbReference type="ARBA" id="ARBA00022692"/>
    </source>
</evidence>
<evidence type="ECO:0000256" key="8">
    <source>
        <dbReference type="ARBA" id="ARBA00023136"/>
    </source>
</evidence>
<sequence length="394" mass="41570">MNLKIIGSIAIVAGTAIGAGMLALPMATAAMGLIPAIFLMLVIWAMSAFIALLMLEVNLHSGVGDNLHTITGKSLGRAGQVVQSLSFLSLLFALTAAYLSGGADLLSKKADAWFGLQLSSHSSVLLFTVFLGGFAALGVHWVDKVSRALFSAMIIALVLVLVFLMPEVSYSSLAAKAATDSMTGVWLSAIPVMFTSFGFHVCIATLVGYLKGDVPSLRKVLLIGSTLPLFCYVLWLLVTFGTVGGDAIASFNGSLAKMISALQEISAQPVIGKIIGLFADLALITSFLGVTLSLFDFNAELIRARNTFSGRLQTWLLTFIPPLVVALYAPGFISLLGFAAIPLVVITVFLPVLIVLKQRTCDKEGYQVGGGKPALWLLSLLGVIIIVAQLYAAL</sequence>
<keyword evidence="11" id="KW-1185">Reference proteome</keyword>
<evidence type="ECO:0000313" key="11">
    <source>
        <dbReference type="Proteomes" id="UP000679575"/>
    </source>
</evidence>
<name>A0ABX7YRR8_9GAMM</name>
<feature type="transmembrane region" description="Helical" evidence="9">
    <location>
        <begin position="33"/>
        <end position="55"/>
    </location>
</feature>
<keyword evidence="3" id="KW-1003">Cell membrane</keyword>
<keyword evidence="7 9" id="KW-1133">Transmembrane helix</keyword>
<keyword evidence="6" id="KW-0029">Amino-acid transport</keyword>
<dbReference type="EMBL" id="CP073587">
    <property type="protein sequence ID" value="QUN05213.1"/>
    <property type="molecule type" value="Genomic_DNA"/>
</dbReference>
<evidence type="ECO:0000256" key="6">
    <source>
        <dbReference type="ARBA" id="ARBA00022970"/>
    </source>
</evidence>
<feature type="transmembrane region" description="Helical" evidence="9">
    <location>
        <begin position="220"/>
        <end position="238"/>
    </location>
</feature>
<keyword evidence="4" id="KW-0997">Cell inner membrane</keyword>
<feature type="transmembrane region" description="Helical" evidence="9">
    <location>
        <begin position="315"/>
        <end position="333"/>
    </location>
</feature>
<evidence type="ECO:0000256" key="3">
    <source>
        <dbReference type="ARBA" id="ARBA00022475"/>
    </source>
</evidence>
<feature type="transmembrane region" description="Helical" evidence="9">
    <location>
        <begin position="185"/>
        <end position="208"/>
    </location>
</feature>
<evidence type="ECO:0000256" key="7">
    <source>
        <dbReference type="ARBA" id="ARBA00022989"/>
    </source>
</evidence>
<evidence type="ECO:0000256" key="2">
    <source>
        <dbReference type="ARBA" id="ARBA00022448"/>
    </source>
</evidence>
<keyword evidence="5 9" id="KW-0812">Transmembrane</keyword>
<reference evidence="10 11" key="1">
    <citation type="submission" date="2021-04" db="EMBL/GenBank/DDBJ databases">
        <title>Novel species identification of genus Shewanella.</title>
        <authorList>
            <person name="Liu G."/>
        </authorList>
    </citation>
    <scope>NUCLEOTIDE SEQUENCE [LARGE SCALE GENOMIC DNA]</scope>
    <source>
        <strain evidence="10 11">FJAT-54481</strain>
    </source>
</reference>
<evidence type="ECO:0000256" key="1">
    <source>
        <dbReference type="ARBA" id="ARBA00004429"/>
    </source>
</evidence>
<dbReference type="InterPro" id="IPR013059">
    <property type="entry name" value="Trp_tyr_transpt"/>
</dbReference>
<dbReference type="RefSeq" id="WP_212594248.1">
    <property type="nucleotide sequence ID" value="NZ_CP073587.1"/>
</dbReference>
<feature type="transmembrane region" description="Helical" evidence="9">
    <location>
        <begin position="81"/>
        <end position="101"/>
    </location>
</feature>
<proteinExistence type="predicted"/>
<feature type="transmembrane region" description="Helical" evidence="9">
    <location>
        <begin position="274"/>
        <end position="295"/>
    </location>
</feature>
<dbReference type="Gene3D" id="1.20.1740.10">
    <property type="entry name" value="Amino acid/polyamine transporter I"/>
    <property type="match status" value="1"/>
</dbReference>
<dbReference type="Proteomes" id="UP000679575">
    <property type="component" value="Chromosome"/>
</dbReference>
<evidence type="ECO:0000256" key="4">
    <source>
        <dbReference type="ARBA" id="ARBA00022519"/>
    </source>
</evidence>
<keyword evidence="8 9" id="KW-0472">Membrane</keyword>
<dbReference type="PANTHER" id="PTHR46997">
    <property type="entry name" value="LOW AFFINITY TRYPTOPHAN PERMEASE-RELATED"/>
    <property type="match status" value="1"/>
</dbReference>
<accession>A0ABX7YRR8</accession>
<feature type="transmembrane region" description="Helical" evidence="9">
    <location>
        <begin position="148"/>
        <end position="165"/>
    </location>
</feature>
<feature type="transmembrane region" description="Helical" evidence="9">
    <location>
        <begin position="339"/>
        <end position="356"/>
    </location>
</feature>
<feature type="transmembrane region" description="Helical" evidence="9">
    <location>
        <begin position="121"/>
        <end position="141"/>
    </location>
</feature>
<protein>
    <submittedName>
        <fullName evidence="10">Amino acid permease</fullName>
    </submittedName>
</protein>
<evidence type="ECO:0000256" key="9">
    <source>
        <dbReference type="SAM" id="Phobius"/>
    </source>
</evidence>
<dbReference type="PRINTS" id="PR00166">
    <property type="entry name" value="AROAAPRMEASE"/>
</dbReference>
<evidence type="ECO:0000313" key="10">
    <source>
        <dbReference type="EMBL" id="QUN05213.1"/>
    </source>
</evidence>
<keyword evidence="2" id="KW-0813">Transport</keyword>